<keyword evidence="2" id="KW-1133">Transmembrane helix</keyword>
<dbReference type="AlphaFoldDB" id="A0A1I7SBC1"/>
<dbReference type="WBParaSite" id="BXY_1031900.1">
    <property type="protein sequence ID" value="BXY_1031900.1"/>
    <property type="gene ID" value="BXY_1031900"/>
</dbReference>
<evidence type="ECO:0000313" key="3">
    <source>
        <dbReference type="Proteomes" id="UP000095284"/>
    </source>
</evidence>
<organism evidence="3 4">
    <name type="scientific">Bursaphelenchus xylophilus</name>
    <name type="common">Pinewood nematode worm</name>
    <name type="synonym">Aphelenchoides xylophilus</name>
    <dbReference type="NCBI Taxonomy" id="6326"/>
    <lineage>
        <taxon>Eukaryota</taxon>
        <taxon>Metazoa</taxon>
        <taxon>Ecdysozoa</taxon>
        <taxon>Nematoda</taxon>
        <taxon>Chromadorea</taxon>
        <taxon>Rhabditida</taxon>
        <taxon>Tylenchina</taxon>
        <taxon>Tylenchomorpha</taxon>
        <taxon>Aphelenchoidea</taxon>
        <taxon>Aphelenchoididae</taxon>
        <taxon>Bursaphelenchus</taxon>
    </lineage>
</organism>
<proteinExistence type="predicted"/>
<reference evidence="4" key="1">
    <citation type="submission" date="2016-11" db="UniProtKB">
        <authorList>
            <consortium name="WormBaseParasite"/>
        </authorList>
    </citation>
    <scope>IDENTIFICATION</scope>
</reference>
<accession>A0A1I7SBC1</accession>
<keyword evidence="2" id="KW-0812">Transmembrane</keyword>
<feature type="transmembrane region" description="Helical" evidence="2">
    <location>
        <begin position="147"/>
        <end position="166"/>
    </location>
</feature>
<evidence type="ECO:0000256" key="2">
    <source>
        <dbReference type="SAM" id="Phobius"/>
    </source>
</evidence>
<sequence length="246" mass="28770">MASLNITKFSQYVHYWKRDNRPELNVLFPNYFPYINEECLRGSSNTMAYRCGLPGLMYEIMKVIAKGINYQLVIKLHDNTNVSHSRLWRLLEPGVYDTIAYPLQLSESHARLTDISASLYQVESYILIRSEEKRDSWWNLFKVYDNASWWMIALISIVQAIFIWFVQRVELKALMRENVKVSETDTPTPEIELSPGGPRNPGRPLDRRSRGVLQLLDGRRGPEGRLDREDRQVHARRASLVLLEDR</sequence>
<feature type="region of interest" description="Disordered" evidence="1">
    <location>
        <begin position="184"/>
        <end position="207"/>
    </location>
</feature>
<evidence type="ECO:0000256" key="1">
    <source>
        <dbReference type="SAM" id="MobiDB-lite"/>
    </source>
</evidence>
<protein>
    <submittedName>
        <fullName evidence="4">Lig_chan-Glu_bd domain-containing protein</fullName>
    </submittedName>
</protein>
<keyword evidence="2" id="KW-0472">Membrane</keyword>
<dbReference type="SUPFAM" id="SSF53850">
    <property type="entry name" value="Periplasmic binding protein-like II"/>
    <property type="match status" value="1"/>
</dbReference>
<evidence type="ECO:0000313" key="4">
    <source>
        <dbReference type="WBParaSite" id="BXY_1031900.1"/>
    </source>
</evidence>
<dbReference type="Proteomes" id="UP000095284">
    <property type="component" value="Unplaced"/>
</dbReference>
<name>A0A1I7SBC1_BURXY</name>